<organism evidence="2 3">
    <name type="scientific">Effrenium voratum</name>
    <dbReference type="NCBI Taxonomy" id="2562239"/>
    <lineage>
        <taxon>Eukaryota</taxon>
        <taxon>Sar</taxon>
        <taxon>Alveolata</taxon>
        <taxon>Dinophyceae</taxon>
        <taxon>Suessiales</taxon>
        <taxon>Symbiodiniaceae</taxon>
        <taxon>Effrenium</taxon>
    </lineage>
</organism>
<gene>
    <name evidence="2" type="ORF">EVOR1521_LOCUS10309</name>
</gene>
<keyword evidence="3" id="KW-1185">Reference proteome</keyword>
<protein>
    <submittedName>
        <fullName evidence="2">Uncharacterized protein</fullName>
    </submittedName>
</protein>
<feature type="non-terminal residue" evidence="2">
    <location>
        <position position="1"/>
    </location>
</feature>
<evidence type="ECO:0000313" key="3">
    <source>
        <dbReference type="Proteomes" id="UP001178507"/>
    </source>
</evidence>
<name>A0AA36MRN4_9DINO</name>
<feature type="compositionally biased region" description="Basic and acidic residues" evidence="1">
    <location>
        <begin position="242"/>
        <end position="256"/>
    </location>
</feature>
<accession>A0AA36MRN4</accession>
<feature type="region of interest" description="Disordered" evidence="1">
    <location>
        <begin position="201"/>
        <end position="301"/>
    </location>
</feature>
<sequence length="449" mass="46641">MEVFLRLGAAGVRWAVQKAAASAPSWAQLPPTCREAVAHAQCFALQAARRWTFVAKGRSVHAGRGSAWAVSRESLSRRSSRRRLPFGARAFCSPGLPGSARMPLCVARGGARELESLAMAAGMSAPDLLSSLLPPPGPSEEHDLAPACAPRARQVRRHARRPIAGAGAPGRIRAAGAARISRAPGGLCAPADVRRNPALQRARGAPVGAPATAWTKRAAAGSGGRGAWRDERAGSDPWKGCRANEARNPGRLESDKGPAASRQAHASLPSQGRPVGGARPVSGAMQGTATASSSPQPRGWRPQIMLVSCRRADDASRTGAIPARSSWLCVPLLRAAAGTLQADAAARWAAHAIAGHRWRALVAALRAHEPVPAGALHAMFFTAATGSDDAALDGQDVASAAALRRLPLVHTLSLSEAVAACSACDGYLPATARLCCLRPMAAYLLPLRL</sequence>
<feature type="compositionally biased region" description="Low complexity" evidence="1">
    <location>
        <begin position="209"/>
        <end position="220"/>
    </location>
</feature>
<feature type="compositionally biased region" description="Polar residues" evidence="1">
    <location>
        <begin position="285"/>
        <end position="296"/>
    </location>
</feature>
<reference evidence="2" key="1">
    <citation type="submission" date="2023-08" db="EMBL/GenBank/DDBJ databases">
        <authorList>
            <person name="Chen Y."/>
            <person name="Shah S."/>
            <person name="Dougan E. K."/>
            <person name="Thang M."/>
            <person name="Chan C."/>
        </authorList>
    </citation>
    <scope>NUCLEOTIDE SEQUENCE</scope>
</reference>
<proteinExistence type="predicted"/>
<comment type="caution">
    <text evidence="2">The sequence shown here is derived from an EMBL/GenBank/DDBJ whole genome shotgun (WGS) entry which is preliminary data.</text>
</comment>
<evidence type="ECO:0000313" key="2">
    <source>
        <dbReference type="EMBL" id="CAJ1383100.1"/>
    </source>
</evidence>
<dbReference type="EMBL" id="CAUJNA010000984">
    <property type="protein sequence ID" value="CAJ1383100.1"/>
    <property type="molecule type" value="Genomic_DNA"/>
</dbReference>
<dbReference type="Proteomes" id="UP001178507">
    <property type="component" value="Unassembled WGS sequence"/>
</dbReference>
<evidence type="ECO:0000256" key="1">
    <source>
        <dbReference type="SAM" id="MobiDB-lite"/>
    </source>
</evidence>
<dbReference type="AlphaFoldDB" id="A0AA36MRN4"/>